<feature type="transmembrane region" description="Helical" evidence="2">
    <location>
        <begin position="631"/>
        <end position="657"/>
    </location>
</feature>
<evidence type="ECO:0000313" key="3">
    <source>
        <dbReference type="EMBL" id="KAF7361080.1"/>
    </source>
</evidence>
<keyword evidence="2" id="KW-0812">Transmembrane</keyword>
<evidence type="ECO:0000256" key="2">
    <source>
        <dbReference type="SAM" id="Phobius"/>
    </source>
</evidence>
<feature type="transmembrane region" description="Helical" evidence="2">
    <location>
        <begin position="663"/>
        <end position="682"/>
    </location>
</feature>
<keyword evidence="2" id="KW-1133">Transmembrane helix</keyword>
<organism evidence="3 4">
    <name type="scientific">Mycena sanguinolenta</name>
    <dbReference type="NCBI Taxonomy" id="230812"/>
    <lineage>
        <taxon>Eukaryota</taxon>
        <taxon>Fungi</taxon>
        <taxon>Dikarya</taxon>
        <taxon>Basidiomycota</taxon>
        <taxon>Agaricomycotina</taxon>
        <taxon>Agaricomycetes</taxon>
        <taxon>Agaricomycetidae</taxon>
        <taxon>Agaricales</taxon>
        <taxon>Marasmiineae</taxon>
        <taxon>Mycenaceae</taxon>
        <taxon>Mycena</taxon>
    </lineage>
</organism>
<keyword evidence="2" id="KW-0472">Membrane</keyword>
<protein>
    <recommendedName>
        <fullName evidence="5">Transmembrane protein</fullName>
    </recommendedName>
</protein>
<proteinExistence type="predicted"/>
<dbReference type="Proteomes" id="UP000623467">
    <property type="component" value="Unassembled WGS sequence"/>
</dbReference>
<evidence type="ECO:0000313" key="4">
    <source>
        <dbReference type="Proteomes" id="UP000623467"/>
    </source>
</evidence>
<dbReference type="AlphaFoldDB" id="A0A8H6YH63"/>
<comment type="caution">
    <text evidence="3">The sequence shown here is derived from an EMBL/GenBank/DDBJ whole genome shotgun (WGS) entry which is preliminary data.</text>
</comment>
<evidence type="ECO:0000256" key="1">
    <source>
        <dbReference type="SAM" id="MobiDB-lite"/>
    </source>
</evidence>
<dbReference type="EMBL" id="JACAZH010000008">
    <property type="protein sequence ID" value="KAF7361080.1"/>
    <property type="molecule type" value="Genomic_DNA"/>
</dbReference>
<keyword evidence="4" id="KW-1185">Reference proteome</keyword>
<reference evidence="3" key="1">
    <citation type="submission" date="2020-05" db="EMBL/GenBank/DDBJ databases">
        <title>Mycena genomes resolve the evolution of fungal bioluminescence.</title>
        <authorList>
            <person name="Tsai I.J."/>
        </authorList>
    </citation>
    <scope>NUCLEOTIDE SEQUENCE</scope>
    <source>
        <strain evidence="3">160909Yilan</strain>
    </source>
</reference>
<feature type="compositionally biased region" description="Polar residues" evidence="1">
    <location>
        <begin position="143"/>
        <end position="164"/>
    </location>
</feature>
<accession>A0A8H6YH63</accession>
<sequence length="728" mass="81119">MRCTESCRARVQRAAESRLLSSSHHLPTTMSSIRWLLAALRKLIFGNTLVRASTRGLLWMFAALWRATKRKPSPGSTFADDSRLVHPQTADHEDDNAVYSTVPADTENPVGYLSASFMPASLQPYLNSGPGGLQSSEDITTHSMTQESHPLHNLSNHYPGTSSVPHLPPLTPTQDLQVGPDGSPPSTNSSVVNLPLPGTDSPSHSRRSSGDTAVEPLPCLSEAHPHISPGIPKSRGRYGCTGTTPQDTTSTTVSFPPLAVFAPKISPPEGWTTCQHPDGAQYFFQEEKRVFTRANLFDPATLVFINDNVRTVNDFVCVHNVDLPPGVDLVLYEYTYSDGRKECKYYFVNHMGRRLFWMDIGDSVLRKDMPSASIGDRLEALYWLHCEYFPRAFELTHEIVDELRDLVLHAFGDVVTSESSTVSWKPDELINMVTIIDGFSSKFSSHYLYYELVVTTTAENVGRDAEQRLCGFNCFVGRLMHSFARHRAHHFHGEPGVHLTVQKATMFIRFLGPLLWFGPNSRLSDMQHTMTASGLINRRAYGQLMQHLMSEWQNCNINAAVILAVNIGFLSIQSVDQGGNVVSIWSLTQILSYMSTIASITGIVVGIFLLEYHRHEDSNSVSRASIEKLEALAVMHSLPVFMLIWSILSFWFAFFFMCVLDGNGVATILSDAIGAGMIILALSCGIRRLSSSWDLVRGFNAKKWRRVVSWPITILRKMYDSEQSVPNV</sequence>
<feature type="region of interest" description="Disordered" evidence="1">
    <location>
        <begin position="143"/>
        <end position="238"/>
    </location>
</feature>
<name>A0A8H6YH63_9AGAR</name>
<gene>
    <name evidence="3" type="ORF">MSAN_01139000</name>
</gene>
<feature type="transmembrane region" description="Helical" evidence="2">
    <location>
        <begin position="590"/>
        <end position="610"/>
    </location>
</feature>
<evidence type="ECO:0008006" key="5">
    <source>
        <dbReference type="Google" id="ProtNLM"/>
    </source>
</evidence>
<dbReference type="OrthoDB" id="2657661at2759"/>